<dbReference type="GO" id="GO:0030313">
    <property type="term" value="C:cell envelope"/>
    <property type="evidence" value="ECO:0007669"/>
    <property type="project" value="UniProtKB-SubCell"/>
</dbReference>
<dbReference type="PANTHER" id="PTHR42852">
    <property type="entry name" value="THIOL:DISULFIDE INTERCHANGE PROTEIN DSBE"/>
    <property type="match status" value="1"/>
</dbReference>
<dbReference type="CDD" id="cd02966">
    <property type="entry name" value="TlpA_like_family"/>
    <property type="match status" value="1"/>
</dbReference>
<dbReference type="InterPro" id="IPR017937">
    <property type="entry name" value="Thioredoxin_CS"/>
</dbReference>
<dbReference type="PANTHER" id="PTHR42852:SF17">
    <property type="entry name" value="THIOREDOXIN-LIKE PROTEIN HI_1115"/>
    <property type="match status" value="1"/>
</dbReference>
<keyword evidence="2" id="KW-0201">Cytochrome c-type biogenesis</keyword>
<dbReference type="GO" id="GO:0017004">
    <property type="term" value="P:cytochrome complex assembly"/>
    <property type="evidence" value="ECO:0007669"/>
    <property type="project" value="UniProtKB-KW"/>
</dbReference>
<keyword evidence="4" id="KW-0472">Membrane</keyword>
<evidence type="ECO:0000256" key="1">
    <source>
        <dbReference type="ARBA" id="ARBA00004196"/>
    </source>
</evidence>
<feature type="transmembrane region" description="Helical" evidence="4">
    <location>
        <begin position="12"/>
        <end position="33"/>
    </location>
</feature>
<keyword evidence="3" id="KW-0676">Redox-active center</keyword>
<evidence type="ECO:0000256" key="4">
    <source>
        <dbReference type="SAM" id="Phobius"/>
    </source>
</evidence>
<gene>
    <name evidence="6" type="ORF">D2V08_09405</name>
</gene>
<dbReference type="SUPFAM" id="SSF52833">
    <property type="entry name" value="Thioredoxin-like"/>
    <property type="match status" value="1"/>
</dbReference>
<dbReference type="Pfam" id="PF08534">
    <property type="entry name" value="Redoxin"/>
    <property type="match status" value="1"/>
</dbReference>
<keyword evidence="4" id="KW-0812">Transmembrane</keyword>
<dbReference type="AlphaFoldDB" id="A0A3A1NA39"/>
<dbReference type="PROSITE" id="PS51352">
    <property type="entry name" value="THIOREDOXIN_2"/>
    <property type="match status" value="1"/>
</dbReference>
<proteinExistence type="predicted"/>
<dbReference type="GO" id="GO:0016491">
    <property type="term" value="F:oxidoreductase activity"/>
    <property type="evidence" value="ECO:0007669"/>
    <property type="project" value="InterPro"/>
</dbReference>
<dbReference type="InterPro" id="IPR013766">
    <property type="entry name" value="Thioredoxin_domain"/>
</dbReference>
<comment type="caution">
    <text evidence="6">The sequence shown here is derived from an EMBL/GenBank/DDBJ whole genome shotgun (WGS) entry which is preliminary data.</text>
</comment>
<dbReference type="InterPro" id="IPR036249">
    <property type="entry name" value="Thioredoxin-like_sf"/>
</dbReference>
<evidence type="ECO:0000313" key="7">
    <source>
        <dbReference type="Proteomes" id="UP000266067"/>
    </source>
</evidence>
<accession>A0A3A1NA39</accession>
<keyword evidence="7" id="KW-1185">Reference proteome</keyword>
<dbReference type="PROSITE" id="PS00194">
    <property type="entry name" value="THIOREDOXIN_1"/>
    <property type="match status" value="1"/>
</dbReference>
<dbReference type="Gene3D" id="3.40.30.10">
    <property type="entry name" value="Glutaredoxin"/>
    <property type="match status" value="1"/>
</dbReference>
<sequence length="188" mass="21336">MKITKEQISNGIWILAIVLILFTPLGFYPRVWVNKIVVTVLSPSTIDKDEQTTLKDYNWNLVDLDGKQTNLQSKKGEVVVINVWATWCPPCVAELPGFLELYEDYGDKVTFAFVANDEKQKVEAFLKKKEYNLPVYFQASTTPRELESSSIPVTYILDKQGNIVVDKTGAANWNSDKTRSLLDKLIAE</sequence>
<evidence type="ECO:0000259" key="5">
    <source>
        <dbReference type="PROSITE" id="PS51352"/>
    </source>
</evidence>
<dbReference type="Proteomes" id="UP000266067">
    <property type="component" value="Unassembled WGS sequence"/>
</dbReference>
<feature type="domain" description="Thioredoxin" evidence="5">
    <location>
        <begin position="43"/>
        <end position="187"/>
    </location>
</feature>
<reference evidence="6 7" key="1">
    <citation type="submission" date="2018-08" db="EMBL/GenBank/DDBJ databases">
        <title>Proposal of Muricauda 72 sp.nov. and Muricauda NH166 sp.nov., isolated from seawater.</title>
        <authorList>
            <person name="Cheng H."/>
            <person name="Wu Y.-H."/>
            <person name="Guo L.-L."/>
            <person name="Xu X.-W."/>
        </authorList>
    </citation>
    <scope>NUCLEOTIDE SEQUENCE [LARGE SCALE GENOMIC DNA]</scope>
    <source>
        <strain evidence="6 7">KCTC 22173</strain>
    </source>
</reference>
<keyword evidence="4" id="KW-1133">Transmembrane helix</keyword>
<name>A0A3A1NA39_9FLAO</name>
<dbReference type="RefSeq" id="WP_119607837.1">
    <property type="nucleotide sequence ID" value="NZ_QXFH01000071.1"/>
</dbReference>
<evidence type="ECO:0000256" key="3">
    <source>
        <dbReference type="ARBA" id="ARBA00023284"/>
    </source>
</evidence>
<evidence type="ECO:0000256" key="2">
    <source>
        <dbReference type="ARBA" id="ARBA00022748"/>
    </source>
</evidence>
<dbReference type="InterPro" id="IPR050553">
    <property type="entry name" value="Thioredoxin_ResA/DsbE_sf"/>
</dbReference>
<evidence type="ECO:0000313" key="6">
    <source>
        <dbReference type="EMBL" id="RIV34238.1"/>
    </source>
</evidence>
<protein>
    <submittedName>
        <fullName evidence="6">TlpA family protein disulfide reductase</fullName>
    </submittedName>
</protein>
<dbReference type="InterPro" id="IPR013740">
    <property type="entry name" value="Redoxin"/>
</dbReference>
<dbReference type="OrthoDB" id="9815205at2"/>
<dbReference type="EMBL" id="QXFH01000071">
    <property type="protein sequence ID" value="RIV34238.1"/>
    <property type="molecule type" value="Genomic_DNA"/>
</dbReference>
<organism evidence="6 7">
    <name type="scientific">Flagellimonas lutimaris</name>
    <dbReference type="NCBI Taxonomy" id="475082"/>
    <lineage>
        <taxon>Bacteria</taxon>
        <taxon>Pseudomonadati</taxon>
        <taxon>Bacteroidota</taxon>
        <taxon>Flavobacteriia</taxon>
        <taxon>Flavobacteriales</taxon>
        <taxon>Flavobacteriaceae</taxon>
        <taxon>Flagellimonas</taxon>
    </lineage>
</organism>
<comment type="subcellular location">
    <subcellularLocation>
        <location evidence="1">Cell envelope</location>
    </subcellularLocation>
</comment>